<comment type="caution">
    <text evidence="1">The sequence shown here is derived from an EMBL/GenBank/DDBJ whole genome shotgun (WGS) entry which is preliminary data.</text>
</comment>
<dbReference type="AlphaFoldDB" id="A0A1F7VH19"/>
<dbReference type="EMBL" id="MGES01000007">
    <property type="protein sequence ID" value="OGL89324.1"/>
    <property type="molecule type" value="Genomic_DNA"/>
</dbReference>
<reference evidence="1 2" key="1">
    <citation type="journal article" date="2016" name="Nat. Commun.">
        <title>Thousands of microbial genomes shed light on interconnected biogeochemical processes in an aquifer system.</title>
        <authorList>
            <person name="Anantharaman K."/>
            <person name="Brown C.T."/>
            <person name="Hug L.A."/>
            <person name="Sharon I."/>
            <person name="Castelle C.J."/>
            <person name="Probst A.J."/>
            <person name="Thomas B.C."/>
            <person name="Singh A."/>
            <person name="Wilkins M.J."/>
            <person name="Karaoz U."/>
            <person name="Brodie E.L."/>
            <person name="Williams K.H."/>
            <person name="Hubbard S.S."/>
            <person name="Banfield J.F."/>
        </authorList>
    </citation>
    <scope>NUCLEOTIDE SEQUENCE [LARGE SCALE GENOMIC DNA]</scope>
</reference>
<evidence type="ECO:0000313" key="2">
    <source>
        <dbReference type="Proteomes" id="UP000176678"/>
    </source>
</evidence>
<accession>A0A1F7VH19</accession>
<dbReference type="InterPro" id="IPR013783">
    <property type="entry name" value="Ig-like_fold"/>
</dbReference>
<name>A0A1F7VH19_9BACT</name>
<evidence type="ECO:0000313" key="1">
    <source>
        <dbReference type="EMBL" id="OGL89324.1"/>
    </source>
</evidence>
<dbReference type="Gene3D" id="2.60.40.10">
    <property type="entry name" value="Immunoglobulins"/>
    <property type="match status" value="1"/>
</dbReference>
<proteinExistence type="predicted"/>
<sequence length="551" mass="60406">MLSAAPAWVSYVDDDDNNTWNNSEPLYSDEDGNAKVSKNDRRITGVFAERRLLKKAGAIDSLGGTYVDTAAMAAPKWYSETNPWTEGSDIVIDHDGDELYNVDTLNRMIIQNEGTAVSGDIDRIELWMEDNGLGGFQDIYSNQPTDLLLGSFTYDIAQSKWRIANLLQPLIASERFYVTVNVNAKATNQSTMQFALSTNGTITTHRTMPDTLSVNNNTQTISADAVLPPSQQIPPAGVSAQNSIVRIIDHISVPADGTSVATIEIEVRNTNNERMANQTVRLERLRASENVVLSVEQKTTNALGIASFPENSLEAGVFRFRGRAGSLLIGNAVVTYTPVFDPNDVPPGPSSLVAGDLFMNKDTGAGGTVYYYANGKKYPFPNERVYLSWYPNFESVIIKKITAVEIGAIPWGTNVRYRPGTRMVKVPDDPKVYAVTPGGTVCWVKDEESAKKIYGETWNKKIDDLLASLFVSTYHQDPACDLSINSPYPSGTLVSFNDKPYYIDNGNARIIPGDAWSGNRFRAEFLISIVNLNGYALGAAVGNTEFSHAVN</sequence>
<gene>
    <name evidence="1" type="ORF">A3H75_02555</name>
</gene>
<protein>
    <submittedName>
        <fullName evidence="1">Uncharacterized protein</fullName>
    </submittedName>
</protein>
<dbReference type="Proteomes" id="UP000176678">
    <property type="component" value="Unassembled WGS sequence"/>
</dbReference>
<dbReference type="InterPro" id="IPR008964">
    <property type="entry name" value="Invasin/intimin_cell_adhesion"/>
</dbReference>
<organism evidence="1 2">
    <name type="scientific">Candidatus Uhrbacteria bacterium RIFCSPLOWO2_02_FULL_51_9</name>
    <dbReference type="NCBI Taxonomy" id="1802410"/>
    <lineage>
        <taxon>Bacteria</taxon>
        <taxon>Candidatus Uhriibacteriota</taxon>
    </lineage>
</organism>
<dbReference type="SUPFAM" id="SSF49373">
    <property type="entry name" value="Invasin/intimin cell-adhesion fragments"/>
    <property type="match status" value="1"/>
</dbReference>